<evidence type="ECO:0000313" key="1">
    <source>
        <dbReference type="EMBL" id="MQL70338.1"/>
    </source>
</evidence>
<keyword evidence="2" id="KW-1185">Reference proteome</keyword>
<dbReference type="Proteomes" id="UP000652761">
    <property type="component" value="Unassembled WGS sequence"/>
</dbReference>
<gene>
    <name evidence="1" type="ORF">Taro_002650</name>
</gene>
<organism evidence="1 2">
    <name type="scientific">Colocasia esculenta</name>
    <name type="common">Wild taro</name>
    <name type="synonym">Arum esculentum</name>
    <dbReference type="NCBI Taxonomy" id="4460"/>
    <lineage>
        <taxon>Eukaryota</taxon>
        <taxon>Viridiplantae</taxon>
        <taxon>Streptophyta</taxon>
        <taxon>Embryophyta</taxon>
        <taxon>Tracheophyta</taxon>
        <taxon>Spermatophyta</taxon>
        <taxon>Magnoliopsida</taxon>
        <taxon>Liliopsida</taxon>
        <taxon>Araceae</taxon>
        <taxon>Aroideae</taxon>
        <taxon>Colocasieae</taxon>
        <taxon>Colocasia</taxon>
    </lineage>
</organism>
<dbReference type="AlphaFoldDB" id="A0A843TER7"/>
<reference evidence="1" key="1">
    <citation type="submission" date="2017-07" db="EMBL/GenBank/DDBJ databases">
        <title>Taro Niue Genome Assembly and Annotation.</title>
        <authorList>
            <person name="Atibalentja N."/>
            <person name="Keating K."/>
            <person name="Fields C.J."/>
        </authorList>
    </citation>
    <scope>NUCLEOTIDE SEQUENCE</scope>
    <source>
        <strain evidence="1">Niue_2</strain>
        <tissue evidence="1">Leaf</tissue>
    </source>
</reference>
<evidence type="ECO:0000313" key="2">
    <source>
        <dbReference type="Proteomes" id="UP000652761"/>
    </source>
</evidence>
<dbReference type="EMBL" id="NMUH01000064">
    <property type="protein sequence ID" value="MQL70338.1"/>
    <property type="molecule type" value="Genomic_DNA"/>
</dbReference>
<sequence>MVSIPVGSECELQGSVAVVAGCACYERGCLFARAVVGVVISLRVRVGVSRRLREPACSVAFTGAGLVCVVSCVWPCVPVRRWALCCTQSAYLLELSRCFMCHVAPLVERCDTCLWLLSAWCKLVVKSGEMLPEFFSIGSGGGEVFPRTLLCSFLRCPVVEVHRLAAVFWWCFSELFVVVLVRVPLPLRLLLCSLKSFAVLPPSFEPFVVWLVAIGLPSRLKCIAWLPYVLVRFSKTVGCCPSEVHSQDCSGLVYAGCCATSGLRYAAVVLAVAFWWVFPGWHLGGSGGSSPKTSCVAFTVCCVLSVGRLFGLRSSDGPQNGS</sequence>
<comment type="caution">
    <text evidence="1">The sequence shown here is derived from an EMBL/GenBank/DDBJ whole genome shotgun (WGS) entry which is preliminary data.</text>
</comment>
<protein>
    <submittedName>
        <fullName evidence="1">Uncharacterized protein</fullName>
    </submittedName>
</protein>
<name>A0A843TER7_COLES</name>
<proteinExistence type="predicted"/>
<accession>A0A843TER7</accession>